<reference evidence="1 2" key="1">
    <citation type="submission" date="2019-08" db="EMBL/GenBank/DDBJ databases">
        <authorList>
            <person name="Vazquez-Campos X."/>
        </authorList>
    </citation>
    <scope>NUCLEOTIDE SEQUENCE [LARGE SCALE GENOMIC DNA]</scope>
    <source>
        <strain evidence="1">LFW-283_2</strain>
    </source>
</reference>
<dbReference type="EC" id="4.2.1.1" evidence="1"/>
<comment type="caution">
    <text evidence="1">The sequence shown here is derived from an EMBL/GenBank/DDBJ whole genome shotgun (WGS) entry which is preliminary data.</text>
</comment>
<dbReference type="AlphaFoldDB" id="A0A5E4LTH0"/>
<dbReference type="GO" id="GO:0004089">
    <property type="term" value="F:carbonate dehydratase activity"/>
    <property type="evidence" value="ECO:0007669"/>
    <property type="project" value="UniProtKB-EC"/>
</dbReference>
<proteinExistence type="predicted"/>
<name>A0A5E4LTH0_9ARCH</name>
<dbReference type="InterPro" id="IPR001451">
    <property type="entry name" value="Hexapep"/>
</dbReference>
<organism evidence="1 2">
    <name type="scientific">Candidatus Bilamarchaeum dharawalense</name>
    <dbReference type="NCBI Taxonomy" id="2885759"/>
    <lineage>
        <taxon>Archaea</taxon>
        <taxon>Candidatus Micrarchaeota</taxon>
        <taxon>Candidatus Micrarchaeia</taxon>
        <taxon>Candidatus Anstonellales</taxon>
        <taxon>Candidatus Bilamarchaeaceae</taxon>
        <taxon>Candidatus Bilamarchaeum</taxon>
    </lineage>
</organism>
<dbReference type="Proteomes" id="UP000789941">
    <property type="component" value="Unassembled WGS sequence"/>
</dbReference>
<dbReference type="PANTHER" id="PTHR13061">
    <property type="entry name" value="DYNACTIN SUBUNIT P25"/>
    <property type="match status" value="1"/>
</dbReference>
<accession>A0A5E4LTH0</accession>
<gene>
    <name evidence="1" type="ORF">LFW2832_01176</name>
</gene>
<dbReference type="InterPro" id="IPR050484">
    <property type="entry name" value="Transf_Hexapept/Carb_Anhydrase"/>
</dbReference>
<sequence length="173" mass="18633">MIHKFQNKKPVLKGKNFIAESAEIIGEVEIGTGTSVWFNAVLRGDIGRIKIGKNVSVQDGCVLHTQQGIPIIIGDDVAIGHGALLHSCTIGKRCIIGMGAIILTNAKIGDNCIIGAGSVVTEGSKIPDGSIVMGIPGKIVKKTTKEHKARIKRNIEEYIRLNREYLIEKKIIG</sequence>
<dbReference type="PANTHER" id="PTHR13061:SF29">
    <property type="entry name" value="GAMMA CARBONIC ANHYDRASE-LIKE 1, MITOCHONDRIAL-RELATED"/>
    <property type="match status" value="1"/>
</dbReference>
<evidence type="ECO:0000313" key="1">
    <source>
        <dbReference type="EMBL" id="VVC04891.1"/>
    </source>
</evidence>
<keyword evidence="1" id="KW-0456">Lyase</keyword>
<protein>
    <submittedName>
        <fullName evidence="1">Carbonic anhydrase</fullName>
        <ecNumber evidence="1">4.2.1.1</ecNumber>
    </submittedName>
</protein>
<dbReference type="InterPro" id="IPR011004">
    <property type="entry name" value="Trimer_LpxA-like_sf"/>
</dbReference>
<dbReference type="SUPFAM" id="SSF51161">
    <property type="entry name" value="Trimeric LpxA-like enzymes"/>
    <property type="match status" value="1"/>
</dbReference>
<evidence type="ECO:0000313" key="2">
    <source>
        <dbReference type="Proteomes" id="UP000789941"/>
    </source>
</evidence>
<dbReference type="EMBL" id="CABMJJ010000011">
    <property type="protein sequence ID" value="VVC04891.1"/>
    <property type="molecule type" value="Genomic_DNA"/>
</dbReference>
<dbReference type="CDD" id="cd04645">
    <property type="entry name" value="LbH_gamma_CA_like"/>
    <property type="match status" value="1"/>
</dbReference>
<dbReference type="Pfam" id="PF00132">
    <property type="entry name" value="Hexapep"/>
    <property type="match status" value="1"/>
</dbReference>
<dbReference type="Gene3D" id="2.160.10.10">
    <property type="entry name" value="Hexapeptide repeat proteins"/>
    <property type="match status" value="1"/>
</dbReference>
<dbReference type="InterPro" id="IPR047324">
    <property type="entry name" value="LbH_gamma_CA-like"/>
</dbReference>